<evidence type="ECO:0000256" key="3">
    <source>
        <dbReference type="ARBA" id="ARBA00022692"/>
    </source>
</evidence>
<dbReference type="Pfam" id="PF04138">
    <property type="entry name" value="GtrA_DPMS_TM"/>
    <property type="match status" value="1"/>
</dbReference>
<dbReference type="PANTHER" id="PTHR38459">
    <property type="entry name" value="PROPHAGE BACTOPRENOL-LINKED GLUCOSE TRANSLOCASE HOMOLOG"/>
    <property type="match status" value="1"/>
</dbReference>
<evidence type="ECO:0000313" key="9">
    <source>
        <dbReference type="Proteomes" id="UP000642107"/>
    </source>
</evidence>
<dbReference type="Proteomes" id="UP000642107">
    <property type="component" value="Unassembled WGS sequence"/>
</dbReference>
<dbReference type="InterPro" id="IPR051401">
    <property type="entry name" value="GtrA_CellWall_Glycosyl"/>
</dbReference>
<comment type="subcellular location">
    <subcellularLocation>
        <location evidence="1">Membrane</location>
        <topology evidence="1">Multi-pass membrane protein</topology>
    </subcellularLocation>
</comment>
<evidence type="ECO:0000256" key="1">
    <source>
        <dbReference type="ARBA" id="ARBA00004141"/>
    </source>
</evidence>
<evidence type="ECO:0000256" key="2">
    <source>
        <dbReference type="ARBA" id="ARBA00009399"/>
    </source>
</evidence>
<feature type="domain" description="GtrA/DPMS transmembrane" evidence="7">
    <location>
        <begin position="24"/>
        <end position="143"/>
    </location>
</feature>
<feature type="transmembrane region" description="Helical" evidence="6">
    <location>
        <begin position="117"/>
        <end position="142"/>
    </location>
</feature>
<feature type="transmembrane region" description="Helical" evidence="6">
    <location>
        <begin position="21"/>
        <end position="40"/>
    </location>
</feature>
<name>A0ABR9DM25_9MICO</name>
<keyword evidence="3 6" id="KW-0812">Transmembrane</keyword>
<gene>
    <name evidence="8" type="ORF">IGS67_01520</name>
</gene>
<comment type="similarity">
    <text evidence="2">Belongs to the GtrA family.</text>
</comment>
<feature type="transmembrane region" description="Helical" evidence="6">
    <location>
        <begin position="86"/>
        <end position="105"/>
    </location>
</feature>
<feature type="transmembrane region" description="Helical" evidence="6">
    <location>
        <begin position="46"/>
        <end position="66"/>
    </location>
</feature>
<evidence type="ECO:0000256" key="4">
    <source>
        <dbReference type="ARBA" id="ARBA00022989"/>
    </source>
</evidence>
<sequence length="160" mass="17264">MSRRPGVITGQVKHWMYQVTGVLVAGGVGWIVDVALLWVLDTRVGLPTSVAAATAFLASGVANFLINRAVFRTKHGSARRTQLFRYAVLLLANTLAVSLLVPLLAHPLSASTGNWDVALLLGKALTTALILPLNVLGYRAWVFSSSSDQRVRDNESESPR</sequence>
<keyword evidence="9" id="KW-1185">Reference proteome</keyword>
<evidence type="ECO:0000259" key="7">
    <source>
        <dbReference type="Pfam" id="PF04138"/>
    </source>
</evidence>
<organism evidence="8 9">
    <name type="scientific">Flavimobilis rhizosphaerae</name>
    <dbReference type="NCBI Taxonomy" id="2775421"/>
    <lineage>
        <taxon>Bacteria</taxon>
        <taxon>Bacillati</taxon>
        <taxon>Actinomycetota</taxon>
        <taxon>Actinomycetes</taxon>
        <taxon>Micrococcales</taxon>
        <taxon>Jonesiaceae</taxon>
        <taxon>Flavimobilis</taxon>
    </lineage>
</organism>
<dbReference type="EMBL" id="JACZDF010000001">
    <property type="protein sequence ID" value="MBD9698175.1"/>
    <property type="molecule type" value="Genomic_DNA"/>
</dbReference>
<dbReference type="InterPro" id="IPR007267">
    <property type="entry name" value="GtrA_DPMS_TM"/>
</dbReference>
<keyword evidence="5 6" id="KW-0472">Membrane</keyword>
<proteinExistence type="inferred from homology"/>
<evidence type="ECO:0000313" key="8">
    <source>
        <dbReference type="EMBL" id="MBD9698175.1"/>
    </source>
</evidence>
<evidence type="ECO:0000256" key="6">
    <source>
        <dbReference type="SAM" id="Phobius"/>
    </source>
</evidence>
<protein>
    <submittedName>
        <fullName evidence="8">GtrA family protein</fullName>
    </submittedName>
</protein>
<accession>A0ABR9DM25</accession>
<comment type="caution">
    <text evidence="8">The sequence shown here is derived from an EMBL/GenBank/DDBJ whole genome shotgun (WGS) entry which is preliminary data.</text>
</comment>
<dbReference type="PANTHER" id="PTHR38459:SF1">
    <property type="entry name" value="PROPHAGE BACTOPRENOL-LINKED GLUCOSE TRANSLOCASE HOMOLOG"/>
    <property type="match status" value="1"/>
</dbReference>
<reference evidence="8 9" key="1">
    <citation type="submission" date="2020-09" db="EMBL/GenBank/DDBJ databases">
        <title>Flavimobilis rhizosphaerae sp. nov., isolated from rhizosphere soil of Spartina alterniflora.</title>
        <authorList>
            <person name="Hanqin C."/>
        </authorList>
    </citation>
    <scope>NUCLEOTIDE SEQUENCE [LARGE SCALE GENOMIC DNA]</scope>
    <source>
        <strain evidence="8 9">GY 10621</strain>
    </source>
</reference>
<keyword evidence="4 6" id="KW-1133">Transmembrane helix</keyword>
<evidence type="ECO:0000256" key="5">
    <source>
        <dbReference type="ARBA" id="ARBA00023136"/>
    </source>
</evidence>
<dbReference type="RefSeq" id="WP_192277147.1">
    <property type="nucleotide sequence ID" value="NZ_JACZDF010000001.1"/>
</dbReference>